<proteinExistence type="predicted"/>
<evidence type="ECO:0000313" key="1">
    <source>
        <dbReference type="EMBL" id="CCD48827.1"/>
    </source>
</evidence>
<evidence type="ECO:0000313" key="2">
    <source>
        <dbReference type="Proteomes" id="UP000008177"/>
    </source>
</evidence>
<organism evidence="1 2">
    <name type="scientific">Botryotinia fuckeliana (strain T4)</name>
    <name type="common">Noble rot fungus</name>
    <name type="synonym">Botrytis cinerea</name>
    <dbReference type="NCBI Taxonomy" id="999810"/>
    <lineage>
        <taxon>Eukaryota</taxon>
        <taxon>Fungi</taxon>
        <taxon>Dikarya</taxon>
        <taxon>Ascomycota</taxon>
        <taxon>Pezizomycotina</taxon>
        <taxon>Leotiomycetes</taxon>
        <taxon>Helotiales</taxon>
        <taxon>Sclerotiniaceae</taxon>
        <taxon>Botrytis</taxon>
    </lineage>
</organism>
<sequence>MDRKFIYCDVLSSMTLVPDLRPDSRGLEHALPILEQKVPDTIDRHLQAYQQIKYKRYCVNGVNNFNSITIII</sequence>
<name>G2Y899_BOTF4</name>
<accession>G2Y899</accession>
<dbReference type="EMBL" id="FQ790297">
    <property type="protein sequence ID" value="CCD48827.1"/>
    <property type="molecule type" value="Genomic_DNA"/>
</dbReference>
<dbReference type="AlphaFoldDB" id="G2Y899"/>
<protein>
    <submittedName>
        <fullName evidence="1">Uncharacterized protein</fullName>
    </submittedName>
</protein>
<gene>
    <name evidence="1" type="ORF">BofuT4_uP032370.1</name>
</gene>
<dbReference type="HOGENOM" id="CLU_2721925_0_0_1"/>
<dbReference type="Proteomes" id="UP000008177">
    <property type="component" value="Unplaced contigs"/>
</dbReference>
<dbReference type="InParanoid" id="G2Y899"/>
<reference evidence="2" key="1">
    <citation type="journal article" date="2011" name="PLoS Genet.">
        <title>Genomic analysis of the necrotrophic fungal pathogens Sclerotinia sclerotiorum and Botrytis cinerea.</title>
        <authorList>
            <person name="Amselem J."/>
            <person name="Cuomo C.A."/>
            <person name="van Kan J.A."/>
            <person name="Viaud M."/>
            <person name="Benito E.P."/>
            <person name="Couloux A."/>
            <person name="Coutinho P.M."/>
            <person name="de Vries R.P."/>
            <person name="Dyer P.S."/>
            <person name="Fillinger S."/>
            <person name="Fournier E."/>
            <person name="Gout L."/>
            <person name="Hahn M."/>
            <person name="Kohn L."/>
            <person name="Lapalu N."/>
            <person name="Plummer K.M."/>
            <person name="Pradier J.M."/>
            <person name="Quevillon E."/>
            <person name="Sharon A."/>
            <person name="Simon A."/>
            <person name="ten Have A."/>
            <person name="Tudzynski B."/>
            <person name="Tudzynski P."/>
            <person name="Wincker P."/>
            <person name="Andrew M."/>
            <person name="Anthouard V."/>
            <person name="Beever R.E."/>
            <person name="Beffa R."/>
            <person name="Benoit I."/>
            <person name="Bouzid O."/>
            <person name="Brault B."/>
            <person name="Chen Z."/>
            <person name="Choquer M."/>
            <person name="Collemare J."/>
            <person name="Cotton P."/>
            <person name="Danchin E.G."/>
            <person name="Da Silva C."/>
            <person name="Gautier A."/>
            <person name="Giraud C."/>
            <person name="Giraud T."/>
            <person name="Gonzalez C."/>
            <person name="Grossetete S."/>
            <person name="Guldener U."/>
            <person name="Henrissat B."/>
            <person name="Howlett B.J."/>
            <person name="Kodira C."/>
            <person name="Kretschmer M."/>
            <person name="Lappartient A."/>
            <person name="Leroch M."/>
            <person name="Levis C."/>
            <person name="Mauceli E."/>
            <person name="Neuveglise C."/>
            <person name="Oeser B."/>
            <person name="Pearson M."/>
            <person name="Poulain J."/>
            <person name="Poussereau N."/>
            <person name="Quesneville H."/>
            <person name="Rascle C."/>
            <person name="Schumacher J."/>
            <person name="Segurens B."/>
            <person name="Sexton A."/>
            <person name="Silva E."/>
            <person name="Sirven C."/>
            <person name="Soanes D.M."/>
            <person name="Talbot N.J."/>
            <person name="Templeton M."/>
            <person name="Yandava C."/>
            <person name="Yarden O."/>
            <person name="Zeng Q."/>
            <person name="Rollins J.A."/>
            <person name="Lebrun M.H."/>
            <person name="Dickman M."/>
        </authorList>
    </citation>
    <scope>NUCLEOTIDE SEQUENCE [LARGE SCALE GENOMIC DNA]</scope>
    <source>
        <strain evidence="2">T4</strain>
    </source>
</reference>